<dbReference type="PROSITE" id="PS51257">
    <property type="entry name" value="PROKAR_LIPOPROTEIN"/>
    <property type="match status" value="1"/>
</dbReference>
<organism evidence="1">
    <name type="scientific">Rouxiella sp. WC2420</name>
    <dbReference type="NCBI Taxonomy" id="3234145"/>
    <lineage>
        <taxon>Bacteria</taxon>
        <taxon>Pseudomonadati</taxon>
        <taxon>Pseudomonadota</taxon>
        <taxon>Gammaproteobacteria</taxon>
        <taxon>Enterobacterales</taxon>
        <taxon>Yersiniaceae</taxon>
        <taxon>Rouxiella</taxon>
    </lineage>
</organism>
<keyword evidence="1" id="KW-0449">Lipoprotein</keyword>
<dbReference type="InterPro" id="IPR010780">
    <property type="entry name" value="DUF1375"/>
</dbReference>
<proteinExistence type="predicted"/>
<dbReference type="AlphaFoldDB" id="A0AB39VLD5"/>
<dbReference type="EMBL" id="CP165628">
    <property type="protein sequence ID" value="XDU71220.1"/>
    <property type="molecule type" value="Genomic_DNA"/>
</dbReference>
<evidence type="ECO:0000313" key="1">
    <source>
        <dbReference type="EMBL" id="XDU71220.1"/>
    </source>
</evidence>
<reference evidence="1" key="1">
    <citation type="submission" date="2024-07" db="EMBL/GenBank/DDBJ databases">
        <authorList>
            <person name="Biller S.J."/>
        </authorList>
    </citation>
    <scope>NUCLEOTIDE SEQUENCE</scope>
    <source>
        <strain evidence="1">WC2420</strain>
    </source>
</reference>
<gene>
    <name evidence="1" type="ORF">AB3G37_16870</name>
</gene>
<accession>A0AB39VLD5</accession>
<name>A0AB39VLD5_9GAMM</name>
<dbReference type="NCBIfam" id="NF007555">
    <property type="entry name" value="PRK10175.1"/>
    <property type="match status" value="1"/>
</dbReference>
<dbReference type="RefSeq" id="WP_369788555.1">
    <property type="nucleotide sequence ID" value="NZ_CP165628.1"/>
</dbReference>
<dbReference type="Pfam" id="PF07119">
    <property type="entry name" value="DUF1375"/>
    <property type="match status" value="1"/>
</dbReference>
<protein>
    <submittedName>
        <fullName evidence="1">YceK/YidQ family lipoprotein</fullName>
    </submittedName>
</protein>
<sequence>MNKGVIARAVVLGVAVATLSGCGSIISRTVPGQGHNNQYYPGVQWDLRDGPWRYVTVIDVPLSMIVDTFMLPIDARHGPYE</sequence>